<feature type="domain" description="EamA" evidence="2">
    <location>
        <begin position="2"/>
        <end position="91"/>
    </location>
</feature>
<sequence length="95" mass="10368">MAVFAFVYVVLIKKQPIRLTREKPKLAAALCETAGQYAYVYALGANAIVAAPLISSYCVASLLWSGIFLKERLTRQQYLSIALAVVGIVILGTFE</sequence>
<dbReference type="Gene3D" id="1.10.3730.20">
    <property type="match status" value="1"/>
</dbReference>
<proteinExistence type="predicted"/>
<dbReference type="SUPFAM" id="SSF103481">
    <property type="entry name" value="Multidrug resistance efflux transporter EmrE"/>
    <property type="match status" value="1"/>
</dbReference>
<keyword evidence="1" id="KW-0812">Transmembrane</keyword>
<keyword evidence="1" id="KW-1133">Transmembrane helix</keyword>
<gene>
    <name evidence="3" type="ORF">SDC9_89668</name>
</gene>
<dbReference type="InterPro" id="IPR000620">
    <property type="entry name" value="EamA_dom"/>
</dbReference>
<dbReference type="GO" id="GO:0016020">
    <property type="term" value="C:membrane"/>
    <property type="evidence" value="ECO:0007669"/>
    <property type="project" value="InterPro"/>
</dbReference>
<organism evidence="3">
    <name type="scientific">bioreactor metagenome</name>
    <dbReference type="NCBI Taxonomy" id="1076179"/>
    <lineage>
        <taxon>unclassified sequences</taxon>
        <taxon>metagenomes</taxon>
        <taxon>ecological metagenomes</taxon>
    </lineage>
</organism>
<evidence type="ECO:0000259" key="2">
    <source>
        <dbReference type="Pfam" id="PF00892"/>
    </source>
</evidence>
<accession>A0A644ZQF9</accession>
<protein>
    <recommendedName>
        <fullName evidence="2">EamA domain-containing protein</fullName>
    </recommendedName>
</protein>
<name>A0A644ZQF9_9ZZZZ</name>
<feature type="transmembrane region" description="Helical" evidence="1">
    <location>
        <begin position="38"/>
        <end position="64"/>
    </location>
</feature>
<comment type="caution">
    <text evidence="3">The sequence shown here is derived from an EMBL/GenBank/DDBJ whole genome shotgun (WGS) entry which is preliminary data.</text>
</comment>
<evidence type="ECO:0000313" key="3">
    <source>
        <dbReference type="EMBL" id="MPM42996.1"/>
    </source>
</evidence>
<dbReference type="Pfam" id="PF00892">
    <property type="entry name" value="EamA"/>
    <property type="match status" value="1"/>
</dbReference>
<feature type="transmembrane region" description="Helical" evidence="1">
    <location>
        <begin position="76"/>
        <end position="94"/>
    </location>
</feature>
<dbReference type="EMBL" id="VSSQ01009937">
    <property type="protein sequence ID" value="MPM42996.1"/>
    <property type="molecule type" value="Genomic_DNA"/>
</dbReference>
<reference evidence="3" key="1">
    <citation type="submission" date="2019-08" db="EMBL/GenBank/DDBJ databases">
        <authorList>
            <person name="Kucharzyk K."/>
            <person name="Murdoch R.W."/>
            <person name="Higgins S."/>
            <person name="Loffler F."/>
        </authorList>
    </citation>
    <scope>NUCLEOTIDE SEQUENCE</scope>
</reference>
<keyword evidence="1" id="KW-0472">Membrane</keyword>
<dbReference type="AlphaFoldDB" id="A0A644ZQF9"/>
<dbReference type="InterPro" id="IPR037185">
    <property type="entry name" value="EmrE-like"/>
</dbReference>
<evidence type="ECO:0000256" key="1">
    <source>
        <dbReference type="SAM" id="Phobius"/>
    </source>
</evidence>